<evidence type="ECO:0000313" key="1">
    <source>
        <dbReference type="EMBL" id="MBG6101821.1"/>
    </source>
</evidence>
<reference evidence="1 2" key="1">
    <citation type="submission" date="2020-11" db="EMBL/GenBank/DDBJ databases">
        <title>Sequencing the genomes of 1000 actinobacteria strains.</title>
        <authorList>
            <person name="Klenk H.-P."/>
        </authorList>
    </citation>
    <scope>NUCLEOTIDE SEQUENCE [LARGE SCALE GENOMIC DNA]</scope>
    <source>
        <strain evidence="1 2">DSM 101695</strain>
    </source>
</reference>
<sequence length="114" mass="12745">MNDDEGLDLAEELVLCSLEDSPLPLWELGWAEAPSRQRVTAVLGPGLISLVARGLIKVRRFDCWPAQWDRGVPLAGDDLLRESGTPTAERLRRRPGGSRPLCCLWLRKSLPWTV</sequence>
<dbReference type="RefSeq" id="WP_196920685.1">
    <property type="nucleotide sequence ID" value="NZ_JADOTY010000001.1"/>
</dbReference>
<comment type="caution">
    <text evidence="1">The sequence shown here is derived from an EMBL/GenBank/DDBJ whole genome shotgun (WGS) entry which is preliminary data.</text>
</comment>
<evidence type="ECO:0000313" key="2">
    <source>
        <dbReference type="Proteomes" id="UP000631791"/>
    </source>
</evidence>
<dbReference type="Proteomes" id="UP000631791">
    <property type="component" value="Unassembled WGS sequence"/>
</dbReference>
<protein>
    <submittedName>
        <fullName evidence="1">Uncharacterized protein</fullName>
    </submittedName>
</protein>
<accession>A0ABS0K073</accession>
<name>A0ABS0K073_9ACTN</name>
<organism evidence="1 2">
    <name type="scientific">Micromonospora vinacea</name>
    <dbReference type="NCBI Taxonomy" id="709878"/>
    <lineage>
        <taxon>Bacteria</taxon>
        <taxon>Bacillati</taxon>
        <taxon>Actinomycetota</taxon>
        <taxon>Actinomycetes</taxon>
        <taxon>Micromonosporales</taxon>
        <taxon>Micromonosporaceae</taxon>
        <taxon>Micromonospora</taxon>
    </lineage>
</organism>
<gene>
    <name evidence="1" type="ORF">IW249_002235</name>
</gene>
<proteinExistence type="predicted"/>
<dbReference type="EMBL" id="JADOTY010000001">
    <property type="protein sequence ID" value="MBG6101821.1"/>
    <property type="molecule type" value="Genomic_DNA"/>
</dbReference>
<keyword evidence="2" id="KW-1185">Reference proteome</keyword>